<organism evidence="1 2">
    <name type="scientific">Fusobacterium nucleatum</name>
    <dbReference type="NCBI Taxonomy" id="851"/>
    <lineage>
        <taxon>Bacteria</taxon>
        <taxon>Fusobacteriati</taxon>
        <taxon>Fusobacteriota</taxon>
        <taxon>Fusobacteriia</taxon>
        <taxon>Fusobacteriales</taxon>
        <taxon>Fusobacteriaceae</taxon>
        <taxon>Fusobacterium</taxon>
    </lineage>
</organism>
<comment type="caution">
    <text evidence="1">The sequence shown here is derived from an EMBL/GenBank/DDBJ whole genome shotgun (WGS) entry which is preliminary data.</text>
</comment>
<gene>
    <name evidence="1" type="ORF">CJ209_08160</name>
</gene>
<accession>A0A2N6TIG5</accession>
<dbReference type="AlphaFoldDB" id="A0A2N6TIG5"/>
<dbReference type="EMBL" id="PNHC01000005">
    <property type="protein sequence ID" value="PMC69113.1"/>
    <property type="molecule type" value="Genomic_DNA"/>
</dbReference>
<reference evidence="1 2" key="1">
    <citation type="submission" date="2017-09" db="EMBL/GenBank/DDBJ databases">
        <title>Bacterial strain isolated from the female urinary microbiota.</title>
        <authorList>
            <person name="Thomas-White K."/>
            <person name="Kumar N."/>
            <person name="Forster S."/>
            <person name="Putonti C."/>
            <person name="Lawley T."/>
            <person name="Wolfe A.J."/>
        </authorList>
    </citation>
    <scope>NUCLEOTIDE SEQUENCE [LARGE SCALE GENOMIC DNA]</scope>
    <source>
        <strain evidence="1 2">UMB0249</strain>
    </source>
</reference>
<dbReference type="RefSeq" id="WP_158392934.1">
    <property type="nucleotide sequence ID" value="NZ_PNHC01000005.1"/>
</dbReference>
<proteinExistence type="predicted"/>
<name>A0A2N6TIG5_FUSNU</name>
<dbReference type="Proteomes" id="UP000235733">
    <property type="component" value="Unassembled WGS sequence"/>
</dbReference>
<evidence type="ECO:0000313" key="2">
    <source>
        <dbReference type="Proteomes" id="UP000235733"/>
    </source>
</evidence>
<evidence type="ECO:0000313" key="1">
    <source>
        <dbReference type="EMBL" id="PMC69113.1"/>
    </source>
</evidence>
<sequence>MKIYLTTENGAYIAEIDELLYKDISGKISLNKKYKTYSTFYNEKMKMTEIKIKTDGLKQYLKDNFIKIGNSSIDINIEKN</sequence>
<protein>
    <submittedName>
        <fullName evidence="1">Uncharacterized protein</fullName>
    </submittedName>
</protein>